<dbReference type="Proteomes" id="UP001056035">
    <property type="component" value="Chromosome"/>
</dbReference>
<dbReference type="PANTHER" id="PTHR21716:SF53">
    <property type="entry name" value="PERMEASE PERM-RELATED"/>
    <property type="match status" value="1"/>
</dbReference>
<feature type="transmembrane region" description="Helical" evidence="8">
    <location>
        <begin position="223"/>
        <end position="244"/>
    </location>
</feature>
<comment type="subcellular location">
    <subcellularLocation>
        <location evidence="1">Cell membrane</location>
        <topology evidence="1">Multi-pass membrane protein</topology>
    </subcellularLocation>
</comment>
<feature type="transmembrane region" description="Helical" evidence="8">
    <location>
        <begin position="301"/>
        <end position="330"/>
    </location>
</feature>
<proteinExistence type="inferred from homology"/>
<feature type="transmembrane region" description="Helical" evidence="8">
    <location>
        <begin position="197"/>
        <end position="217"/>
    </location>
</feature>
<evidence type="ECO:0000313" key="9">
    <source>
        <dbReference type="EMBL" id="UTI62824.1"/>
    </source>
</evidence>
<evidence type="ECO:0000256" key="3">
    <source>
        <dbReference type="ARBA" id="ARBA00022448"/>
    </source>
</evidence>
<feature type="transmembrane region" description="Helical" evidence="8">
    <location>
        <begin position="9"/>
        <end position="28"/>
    </location>
</feature>
<evidence type="ECO:0000256" key="2">
    <source>
        <dbReference type="ARBA" id="ARBA00009773"/>
    </source>
</evidence>
<dbReference type="PANTHER" id="PTHR21716">
    <property type="entry name" value="TRANSMEMBRANE PROTEIN"/>
    <property type="match status" value="1"/>
</dbReference>
<feature type="transmembrane region" description="Helical" evidence="8">
    <location>
        <begin position="34"/>
        <end position="52"/>
    </location>
</feature>
<feature type="transmembrane region" description="Helical" evidence="8">
    <location>
        <begin position="156"/>
        <end position="177"/>
    </location>
</feature>
<evidence type="ECO:0000256" key="6">
    <source>
        <dbReference type="ARBA" id="ARBA00022989"/>
    </source>
</evidence>
<name>A0ABY5DMM4_9ACTN</name>
<dbReference type="Pfam" id="PF01594">
    <property type="entry name" value="AI-2E_transport"/>
    <property type="match status" value="1"/>
</dbReference>
<keyword evidence="6 8" id="KW-1133">Transmembrane helix</keyword>
<organism evidence="9 10">
    <name type="scientific">Paraconexibacter antarcticus</name>
    <dbReference type="NCBI Taxonomy" id="2949664"/>
    <lineage>
        <taxon>Bacteria</taxon>
        <taxon>Bacillati</taxon>
        <taxon>Actinomycetota</taxon>
        <taxon>Thermoleophilia</taxon>
        <taxon>Solirubrobacterales</taxon>
        <taxon>Paraconexibacteraceae</taxon>
        <taxon>Paraconexibacter</taxon>
    </lineage>
</organism>
<evidence type="ECO:0000313" key="10">
    <source>
        <dbReference type="Proteomes" id="UP001056035"/>
    </source>
</evidence>
<dbReference type="RefSeq" id="WP_254569559.1">
    <property type="nucleotide sequence ID" value="NZ_CP098502.1"/>
</dbReference>
<evidence type="ECO:0000256" key="1">
    <source>
        <dbReference type="ARBA" id="ARBA00004651"/>
    </source>
</evidence>
<reference evidence="9 10" key="1">
    <citation type="submission" date="2022-06" db="EMBL/GenBank/DDBJ databases">
        <title>Paraconexibacter antarcticus.</title>
        <authorList>
            <person name="Kim C.S."/>
        </authorList>
    </citation>
    <scope>NUCLEOTIDE SEQUENCE [LARGE SCALE GENOMIC DNA]</scope>
    <source>
        <strain evidence="9 10">02-257</strain>
    </source>
</reference>
<evidence type="ECO:0000256" key="4">
    <source>
        <dbReference type="ARBA" id="ARBA00022475"/>
    </source>
</evidence>
<keyword evidence="3" id="KW-0813">Transport</keyword>
<keyword evidence="7 8" id="KW-0472">Membrane</keyword>
<comment type="similarity">
    <text evidence="2">Belongs to the autoinducer-2 exporter (AI-2E) (TC 2.A.86) family.</text>
</comment>
<dbReference type="EMBL" id="CP098502">
    <property type="protein sequence ID" value="UTI62824.1"/>
    <property type="molecule type" value="Genomic_DNA"/>
</dbReference>
<dbReference type="InterPro" id="IPR002549">
    <property type="entry name" value="AI-2E-like"/>
</dbReference>
<gene>
    <name evidence="9" type="ORF">NBH00_15820</name>
</gene>
<accession>A0ABY5DMM4</accession>
<evidence type="ECO:0000256" key="8">
    <source>
        <dbReference type="SAM" id="Phobius"/>
    </source>
</evidence>
<evidence type="ECO:0000256" key="7">
    <source>
        <dbReference type="ARBA" id="ARBA00023136"/>
    </source>
</evidence>
<sequence>MTTPDLTRVVVRVIVIVLLTVGALELVWLVRTSLSWIVLALFVAVSMSRPVGRLERRMPRGAAIAVSYLALFLVPVVIAALIIPTIVSGGQDLARKAPGYVNDLQDSVAKNPKLRKLDRQYGITDKLQVEAAKLPSKAGDAAGVLKDVGVGVVNSVFTAVTIMVLSIFMVAGGRGWVLSALQAIPDEDRRARVQRALETSATAVGNYVGGVLAQMSIAGLSTFVVLEILGVPFAAPLAVGMALFDAIPLVGASLAAVLIGLVTVFSGFPGTTIAWVIWAVVYQQIENYLIQPRIQSKAVDVHPFVVLVSVLFGSSLFGIAGALLAIPVAASIQIGVREYLHYRAALRGEAAPAIAGDPPPATA</sequence>
<keyword evidence="4" id="KW-1003">Cell membrane</keyword>
<keyword evidence="5 8" id="KW-0812">Transmembrane</keyword>
<feature type="transmembrane region" description="Helical" evidence="8">
    <location>
        <begin position="64"/>
        <end position="87"/>
    </location>
</feature>
<evidence type="ECO:0000256" key="5">
    <source>
        <dbReference type="ARBA" id="ARBA00022692"/>
    </source>
</evidence>
<feature type="transmembrane region" description="Helical" evidence="8">
    <location>
        <begin position="256"/>
        <end position="281"/>
    </location>
</feature>
<protein>
    <submittedName>
        <fullName evidence="9">AI-2E family transporter</fullName>
    </submittedName>
</protein>
<keyword evidence="10" id="KW-1185">Reference proteome</keyword>